<dbReference type="Gene3D" id="3.40.50.300">
    <property type="entry name" value="P-loop containing nucleotide triphosphate hydrolases"/>
    <property type="match status" value="1"/>
</dbReference>
<dbReference type="InterPro" id="IPR027417">
    <property type="entry name" value="P-loop_NTPase"/>
</dbReference>
<keyword evidence="11 14" id="KW-0418">Kinase</keyword>
<comment type="similarity">
    <text evidence="7 14">Belongs to the CobU/CobP family.</text>
</comment>
<keyword evidence="10 14" id="KW-0547">Nucleotide-binding</keyword>
<evidence type="ECO:0000256" key="1">
    <source>
        <dbReference type="ARBA" id="ARBA00000312"/>
    </source>
</evidence>
<keyword evidence="9 14" id="KW-0808">Transferase</keyword>
<sequence length="175" mass="19242">MNRLELILGGARSGKSRLAERLAADSGLAVTYIATSQALDGEMSERIAGHRARRPADWGLVEEPVELARVLREQACAERCLLVDCLTLWLTNLLMLDDEARLSRERDDLLECLPGLPGRIILVSNETGLGVVPLGELTRRYVDEAGWLHQAVAERSQRVLFSVAGLPMVLKGESL</sequence>
<evidence type="ECO:0000256" key="7">
    <source>
        <dbReference type="ARBA" id="ARBA00007490"/>
    </source>
</evidence>
<evidence type="ECO:0000256" key="4">
    <source>
        <dbReference type="ARBA" id="ARBA00003889"/>
    </source>
</evidence>
<dbReference type="Pfam" id="PF02283">
    <property type="entry name" value="CobU"/>
    <property type="match status" value="1"/>
</dbReference>
<evidence type="ECO:0000313" key="15">
    <source>
        <dbReference type="EMBL" id="MBO3277773.1"/>
    </source>
</evidence>
<comment type="function">
    <text evidence="4 14">Catalyzes ATP-dependent phosphorylation of adenosylcobinamide and addition of GMP to adenosylcobinamide phosphate.</text>
</comment>
<dbReference type="GO" id="GO:0008820">
    <property type="term" value="F:cobinamide phosphate guanylyltransferase activity"/>
    <property type="evidence" value="ECO:0007669"/>
    <property type="project" value="UniProtKB-EC"/>
</dbReference>
<evidence type="ECO:0000256" key="6">
    <source>
        <dbReference type="ARBA" id="ARBA00005159"/>
    </source>
</evidence>
<keyword evidence="13 14" id="KW-0342">GTP-binding</keyword>
<keyword evidence="16" id="KW-1185">Reference proteome</keyword>
<dbReference type="PANTHER" id="PTHR34848">
    <property type="match status" value="1"/>
</dbReference>
<dbReference type="SUPFAM" id="SSF52540">
    <property type="entry name" value="P-loop containing nucleoside triphosphate hydrolases"/>
    <property type="match status" value="1"/>
</dbReference>
<keyword evidence="12 14" id="KW-0067">ATP-binding</keyword>
<dbReference type="RefSeq" id="WP_208316157.1">
    <property type="nucleotide sequence ID" value="NZ_JAELYA010000009.1"/>
</dbReference>
<keyword evidence="15" id="KW-0548">Nucleotidyltransferase</keyword>
<keyword evidence="8 14" id="KW-0169">Cobalamin biosynthesis</keyword>
<organism evidence="15 16">
    <name type="scientific">Pseudomonas schmalbachii</name>
    <dbReference type="NCBI Taxonomy" id="2816993"/>
    <lineage>
        <taxon>Bacteria</taxon>
        <taxon>Pseudomonadati</taxon>
        <taxon>Pseudomonadota</taxon>
        <taxon>Gammaproteobacteria</taxon>
        <taxon>Pseudomonadales</taxon>
        <taxon>Pseudomonadaceae</taxon>
        <taxon>Pseudomonas</taxon>
    </lineage>
</organism>
<protein>
    <recommendedName>
        <fullName evidence="14">Bifunctional adenosylcobalamin biosynthesis protein</fullName>
        <ecNumber evidence="14">2.7.1.156</ecNumber>
        <ecNumber evidence="14">2.7.7.62</ecNumber>
    </recommendedName>
</protein>
<reference evidence="15 16" key="1">
    <citation type="submission" date="2020-12" db="EMBL/GenBank/DDBJ databases">
        <title>Pseudomonas schmalbachii sp. nov. isolated from millipede gut.</title>
        <authorList>
            <person name="Shelomi M."/>
        </authorList>
    </citation>
    <scope>NUCLEOTIDE SEQUENCE [LARGE SCALE GENOMIC DNA]</scope>
    <source>
        <strain evidence="15 16">Milli4</strain>
    </source>
</reference>
<dbReference type="InterPro" id="IPR003203">
    <property type="entry name" value="CobU/CobP"/>
</dbReference>
<evidence type="ECO:0000256" key="10">
    <source>
        <dbReference type="ARBA" id="ARBA00022741"/>
    </source>
</evidence>
<dbReference type="Proteomes" id="UP000669060">
    <property type="component" value="Unassembled WGS sequence"/>
</dbReference>
<evidence type="ECO:0000256" key="12">
    <source>
        <dbReference type="ARBA" id="ARBA00022840"/>
    </source>
</evidence>
<evidence type="ECO:0000256" key="14">
    <source>
        <dbReference type="PIRNR" id="PIRNR006135"/>
    </source>
</evidence>
<evidence type="ECO:0000256" key="2">
    <source>
        <dbReference type="ARBA" id="ARBA00000711"/>
    </source>
</evidence>
<dbReference type="CDD" id="cd00544">
    <property type="entry name" value="CobU"/>
    <property type="match status" value="1"/>
</dbReference>
<proteinExistence type="inferred from homology"/>
<comment type="catalytic activity">
    <reaction evidence="1 14">
        <text>adenosylcob(III)inamide + ATP = adenosylcob(III)inamide phosphate + ADP + H(+)</text>
        <dbReference type="Rhea" id="RHEA:15769"/>
        <dbReference type="ChEBI" id="CHEBI:2480"/>
        <dbReference type="ChEBI" id="CHEBI:15378"/>
        <dbReference type="ChEBI" id="CHEBI:30616"/>
        <dbReference type="ChEBI" id="CHEBI:58502"/>
        <dbReference type="ChEBI" id="CHEBI:456216"/>
        <dbReference type="EC" id="2.7.1.156"/>
    </reaction>
</comment>
<dbReference type="GO" id="GO:0043752">
    <property type="term" value="F:adenosylcobinamide kinase activity"/>
    <property type="evidence" value="ECO:0007669"/>
    <property type="project" value="UniProtKB-EC"/>
</dbReference>
<evidence type="ECO:0000256" key="11">
    <source>
        <dbReference type="ARBA" id="ARBA00022777"/>
    </source>
</evidence>
<name>A0ABS3TVV5_9PSED</name>
<accession>A0ABS3TVV5</accession>
<dbReference type="PIRSF" id="PIRSF006135">
    <property type="entry name" value="CobU"/>
    <property type="match status" value="1"/>
</dbReference>
<dbReference type="NCBIfam" id="NF004469">
    <property type="entry name" value="PRK05800.1"/>
    <property type="match status" value="1"/>
</dbReference>
<dbReference type="PANTHER" id="PTHR34848:SF1">
    <property type="entry name" value="BIFUNCTIONAL ADENOSYLCOBALAMIN BIOSYNTHESIS PROTEIN COBU"/>
    <property type="match status" value="1"/>
</dbReference>
<comment type="catalytic activity">
    <reaction evidence="2 14">
        <text>adenosylcob(III)inamide phosphate + GTP + H(+) = adenosylcob(III)inamide-GDP + diphosphate</text>
        <dbReference type="Rhea" id="RHEA:22712"/>
        <dbReference type="ChEBI" id="CHEBI:15378"/>
        <dbReference type="ChEBI" id="CHEBI:33019"/>
        <dbReference type="ChEBI" id="CHEBI:37565"/>
        <dbReference type="ChEBI" id="CHEBI:58502"/>
        <dbReference type="ChEBI" id="CHEBI:60487"/>
        <dbReference type="EC" id="2.7.7.62"/>
    </reaction>
</comment>
<gene>
    <name evidence="15" type="primary">cobU</name>
    <name evidence="15" type="ORF">JFY56_21375</name>
</gene>
<dbReference type="EC" id="2.7.1.156" evidence="14"/>
<evidence type="ECO:0000256" key="8">
    <source>
        <dbReference type="ARBA" id="ARBA00022573"/>
    </source>
</evidence>
<comment type="caution">
    <text evidence="15">The sequence shown here is derived from an EMBL/GenBank/DDBJ whole genome shotgun (WGS) entry which is preliminary data.</text>
</comment>
<evidence type="ECO:0000256" key="5">
    <source>
        <dbReference type="ARBA" id="ARBA00004692"/>
    </source>
</evidence>
<dbReference type="EMBL" id="JAELYA010000009">
    <property type="protein sequence ID" value="MBO3277773.1"/>
    <property type="molecule type" value="Genomic_DNA"/>
</dbReference>
<comment type="pathway">
    <text evidence="6 14">Cofactor biosynthesis; adenosylcobalamin biosynthesis; adenosylcobalamin from cob(II)yrinate a,c-diamide: step 5/7.</text>
</comment>
<comment type="pathway">
    <text evidence="5 14">Cofactor biosynthesis; adenosylcobalamin biosynthesis; adenosylcobalamin from cob(II)yrinate a,c-diamide: step 6/7.</text>
</comment>
<comment type="catalytic activity">
    <reaction evidence="3">
        <text>adenosylcob(III)inamide + GTP = adenosylcob(III)inamide phosphate + GDP + H(+)</text>
        <dbReference type="Rhea" id="RHEA:15765"/>
        <dbReference type="ChEBI" id="CHEBI:2480"/>
        <dbReference type="ChEBI" id="CHEBI:15378"/>
        <dbReference type="ChEBI" id="CHEBI:37565"/>
        <dbReference type="ChEBI" id="CHEBI:58189"/>
        <dbReference type="ChEBI" id="CHEBI:58502"/>
        <dbReference type="EC" id="2.7.1.156"/>
    </reaction>
</comment>
<dbReference type="EC" id="2.7.7.62" evidence="14"/>
<evidence type="ECO:0000256" key="13">
    <source>
        <dbReference type="ARBA" id="ARBA00023134"/>
    </source>
</evidence>
<evidence type="ECO:0000256" key="3">
    <source>
        <dbReference type="ARBA" id="ARBA00001522"/>
    </source>
</evidence>
<evidence type="ECO:0000256" key="9">
    <source>
        <dbReference type="ARBA" id="ARBA00022679"/>
    </source>
</evidence>
<evidence type="ECO:0000313" key="16">
    <source>
        <dbReference type="Proteomes" id="UP000669060"/>
    </source>
</evidence>